<evidence type="ECO:0000313" key="9">
    <source>
        <dbReference type="EMBL" id="ACB73532.1"/>
    </source>
</evidence>
<keyword evidence="10" id="KW-1185">Reference proteome</keyword>
<dbReference type="eggNOG" id="COG0848">
    <property type="taxonomic scope" value="Bacteria"/>
</dbReference>
<keyword evidence="3" id="KW-1003">Cell membrane</keyword>
<dbReference type="STRING" id="452637.Oter_0241"/>
<dbReference type="InterPro" id="IPR003400">
    <property type="entry name" value="ExbD"/>
</dbReference>
<dbReference type="HOGENOM" id="CLU_1776689_0_0_0"/>
<evidence type="ECO:0000256" key="5">
    <source>
        <dbReference type="ARBA" id="ARBA00022989"/>
    </source>
</evidence>
<comment type="subcellular location">
    <subcellularLocation>
        <location evidence="1">Cell membrane</location>
        <topology evidence="1">Single-pass membrane protein</topology>
    </subcellularLocation>
    <subcellularLocation>
        <location evidence="7">Cell membrane</location>
        <topology evidence="7">Single-pass type II membrane protein</topology>
    </subcellularLocation>
</comment>
<evidence type="ECO:0000256" key="7">
    <source>
        <dbReference type="RuleBase" id="RU003879"/>
    </source>
</evidence>
<evidence type="ECO:0000256" key="4">
    <source>
        <dbReference type="ARBA" id="ARBA00022692"/>
    </source>
</evidence>
<evidence type="ECO:0000313" key="10">
    <source>
        <dbReference type="Proteomes" id="UP000007013"/>
    </source>
</evidence>
<evidence type="ECO:0000256" key="2">
    <source>
        <dbReference type="ARBA" id="ARBA00005811"/>
    </source>
</evidence>
<keyword evidence="4 7" id="KW-0812">Transmembrane</keyword>
<keyword evidence="5 8" id="KW-1133">Transmembrane helix</keyword>
<dbReference type="Pfam" id="PF02472">
    <property type="entry name" value="ExbD"/>
    <property type="match status" value="1"/>
</dbReference>
<dbReference type="KEGG" id="ote:Oter_0241"/>
<dbReference type="RefSeq" id="WP_012373070.1">
    <property type="nucleotide sequence ID" value="NC_010571.1"/>
</dbReference>
<gene>
    <name evidence="9" type="ordered locus">Oter_0241</name>
</gene>
<dbReference type="GO" id="GO:0015031">
    <property type="term" value="P:protein transport"/>
    <property type="evidence" value="ECO:0007669"/>
    <property type="project" value="UniProtKB-KW"/>
</dbReference>
<keyword evidence="7" id="KW-0813">Transport</keyword>
<dbReference type="Gene3D" id="3.30.420.270">
    <property type="match status" value="1"/>
</dbReference>
<name>B1ZPC7_OPITP</name>
<keyword evidence="7" id="KW-0653">Protein transport</keyword>
<organism evidence="9 10">
    <name type="scientific">Opitutus terrae (strain DSM 11246 / JCM 15787 / PB90-1)</name>
    <dbReference type="NCBI Taxonomy" id="452637"/>
    <lineage>
        <taxon>Bacteria</taxon>
        <taxon>Pseudomonadati</taxon>
        <taxon>Verrucomicrobiota</taxon>
        <taxon>Opitutia</taxon>
        <taxon>Opitutales</taxon>
        <taxon>Opitutaceae</taxon>
        <taxon>Opitutus</taxon>
    </lineage>
</organism>
<feature type="transmembrane region" description="Helical" evidence="8">
    <location>
        <begin position="21"/>
        <end position="43"/>
    </location>
</feature>
<dbReference type="EMBL" id="CP001032">
    <property type="protein sequence ID" value="ACB73532.1"/>
    <property type="molecule type" value="Genomic_DNA"/>
</dbReference>
<accession>B1ZPC7</accession>
<evidence type="ECO:0000256" key="8">
    <source>
        <dbReference type="SAM" id="Phobius"/>
    </source>
</evidence>
<dbReference type="OrthoDB" id="195649at2"/>
<reference evidence="9 10" key="1">
    <citation type="journal article" date="2011" name="J. Bacteriol.">
        <title>Genome sequence of the verrucomicrobium Opitutus terrae PB90-1, an abundant inhabitant of rice paddy soil ecosystems.</title>
        <authorList>
            <person name="van Passel M.W."/>
            <person name="Kant R."/>
            <person name="Palva A."/>
            <person name="Copeland A."/>
            <person name="Lucas S."/>
            <person name="Lapidus A."/>
            <person name="Glavina del Rio T."/>
            <person name="Pitluck S."/>
            <person name="Goltsman E."/>
            <person name="Clum A."/>
            <person name="Sun H."/>
            <person name="Schmutz J."/>
            <person name="Larimer F.W."/>
            <person name="Land M.L."/>
            <person name="Hauser L."/>
            <person name="Kyrpides N."/>
            <person name="Mikhailova N."/>
            <person name="Richardson P.P."/>
            <person name="Janssen P.H."/>
            <person name="de Vos W.M."/>
            <person name="Smidt H."/>
        </authorList>
    </citation>
    <scope>NUCLEOTIDE SEQUENCE [LARGE SCALE GENOMIC DNA]</scope>
    <source>
        <strain evidence="10">DSM 11246 / JCM 15787 / PB90-1</strain>
    </source>
</reference>
<dbReference type="GO" id="GO:0005886">
    <property type="term" value="C:plasma membrane"/>
    <property type="evidence" value="ECO:0007669"/>
    <property type="project" value="UniProtKB-SubCell"/>
</dbReference>
<evidence type="ECO:0008006" key="11">
    <source>
        <dbReference type="Google" id="ProtNLM"/>
    </source>
</evidence>
<sequence>MITRPLDLASKLRSEPRSFDVLFYVNVGLIGLFFMVFGSRFVLAPGLGLDFRMPELRGALAGAAPTQRVISVLPSGQIFADPGLMNMPQLREWLKVEARKLKEPSLLIRAREDVRVARLAEIVGAAYEAGFTKVVWGAEEPPTSPGGGR</sequence>
<proteinExistence type="inferred from homology"/>
<keyword evidence="6 8" id="KW-0472">Membrane</keyword>
<evidence type="ECO:0000256" key="1">
    <source>
        <dbReference type="ARBA" id="ARBA00004162"/>
    </source>
</evidence>
<dbReference type="GO" id="GO:0022857">
    <property type="term" value="F:transmembrane transporter activity"/>
    <property type="evidence" value="ECO:0007669"/>
    <property type="project" value="InterPro"/>
</dbReference>
<dbReference type="AlphaFoldDB" id="B1ZPC7"/>
<dbReference type="Proteomes" id="UP000007013">
    <property type="component" value="Chromosome"/>
</dbReference>
<evidence type="ECO:0000256" key="3">
    <source>
        <dbReference type="ARBA" id="ARBA00022475"/>
    </source>
</evidence>
<protein>
    <recommendedName>
        <fullName evidence="11">Biopolymer transport protein ExbD/TolR</fullName>
    </recommendedName>
</protein>
<comment type="similarity">
    <text evidence="2 7">Belongs to the ExbD/TolR family.</text>
</comment>
<evidence type="ECO:0000256" key="6">
    <source>
        <dbReference type="ARBA" id="ARBA00023136"/>
    </source>
</evidence>